<organism evidence="2 3">
    <name type="scientific">Acidithiobacillus ferrivorans</name>
    <dbReference type="NCBI Taxonomy" id="160808"/>
    <lineage>
        <taxon>Bacteria</taxon>
        <taxon>Pseudomonadati</taxon>
        <taxon>Pseudomonadota</taxon>
        <taxon>Acidithiobacillia</taxon>
        <taxon>Acidithiobacillales</taxon>
        <taxon>Acidithiobacillaceae</taxon>
        <taxon>Acidithiobacillus</taxon>
    </lineage>
</organism>
<accession>A0A257SL41</accession>
<dbReference type="AlphaFoldDB" id="A0A257SL41"/>
<dbReference type="GO" id="GO:0008654">
    <property type="term" value="P:phospholipid biosynthetic process"/>
    <property type="evidence" value="ECO:0007669"/>
    <property type="project" value="InterPro"/>
</dbReference>
<dbReference type="InterPro" id="IPR000462">
    <property type="entry name" value="CDP-OH_P_trans"/>
</dbReference>
<proteinExistence type="predicted"/>
<dbReference type="Proteomes" id="UP000216779">
    <property type="component" value="Unassembled WGS sequence"/>
</dbReference>
<keyword evidence="1" id="KW-1133">Transmembrane helix</keyword>
<protein>
    <submittedName>
        <fullName evidence="2">CDP-diacylglycerol--glycerol-3-phosphate 3-phosphatidyltransferase</fullName>
    </submittedName>
</protein>
<evidence type="ECO:0000313" key="2">
    <source>
        <dbReference type="EMBL" id="OYV73121.1"/>
    </source>
</evidence>
<reference evidence="2 3" key="1">
    <citation type="submission" date="2017-03" db="EMBL/GenBank/DDBJ databases">
        <title>Lifting the veil on microbial sulfur biogeochemistry in mining wastewaters.</title>
        <authorList>
            <person name="Kantor R.S."/>
            <person name="Colenbrander Nelson T."/>
            <person name="Marshall S."/>
            <person name="Bennett D."/>
            <person name="Apte S."/>
            <person name="Camacho D."/>
            <person name="Thomas B.C."/>
            <person name="Warren L.A."/>
            <person name="Banfield J.F."/>
        </authorList>
    </citation>
    <scope>NUCLEOTIDE SEQUENCE [LARGE SCALE GENOMIC DNA]</scope>
    <source>
        <strain evidence="2">21-59-9</strain>
    </source>
</reference>
<feature type="non-terminal residue" evidence="2">
    <location>
        <position position="38"/>
    </location>
</feature>
<keyword evidence="2" id="KW-0808">Transferase</keyword>
<evidence type="ECO:0000313" key="3">
    <source>
        <dbReference type="Proteomes" id="UP000216779"/>
    </source>
</evidence>
<gene>
    <name evidence="2" type="ORF">B7Z70_13780</name>
</gene>
<name>A0A257SL41_9PROT</name>
<comment type="caution">
    <text evidence="2">The sequence shown here is derived from an EMBL/GenBank/DDBJ whole genome shotgun (WGS) entry which is preliminary data.</text>
</comment>
<evidence type="ECO:0000256" key="1">
    <source>
        <dbReference type="SAM" id="Phobius"/>
    </source>
</evidence>
<keyword evidence="1" id="KW-0812">Transmembrane</keyword>
<dbReference type="Pfam" id="PF01066">
    <property type="entry name" value="CDP-OH_P_transf"/>
    <property type="match status" value="1"/>
</dbReference>
<keyword evidence="1" id="KW-0472">Membrane</keyword>
<dbReference type="EMBL" id="NCBC01000747">
    <property type="protein sequence ID" value="OYV73121.1"/>
    <property type="molecule type" value="Genomic_DNA"/>
</dbReference>
<dbReference type="GO" id="GO:0016020">
    <property type="term" value="C:membrane"/>
    <property type="evidence" value="ECO:0007669"/>
    <property type="project" value="InterPro"/>
</dbReference>
<sequence>MIKRLPNFLTVLRILLVPIFVALFYWGSDVRTLGATGV</sequence>
<feature type="transmembrane region" description="Helical" evidence="1">
    <location>
        <begin position="7"/>
        <end position="26"/>
    </location>
</feature>
<dbReference type="GO" id="GO:0016780">
    <property type="term" value="F:phosphotransferase activity, for other substituted phosphate groups"/>
    <property type="evidence" value="ECO:0007669"/>
    <property type="project" value="InterPro"/>
</dbReference>